<evidence type="ECO:0000256" key="4">
    <source>
        <dbReference type="ARBA" id="ARBA00022737"/>
    </source>
</evidence>
<name>A0ABR2Z0Z4_9CHLO</name>
<dbReference type="Pfam" id="PF00153">
    <property type="entry name" value="Mito_carr"/>
    <property type="match status" value="3"/>
</dbReference>
<feature type="repeat" description="Solcar" evidence="6">
    <location>
        <begin position="140"/>
        <end position="247"/>
    </location>
</feature>
<gene>
    <name evidence="9" type="ORF">WJX75_003262</name>
</gene>
<protein>
    <recommendedName>
        <fullName evidence="11">Mitochondrial carrier</fullName>
    </recommendedName>
</protein>
<dbReference type="Gene3D" id="1.50.40.10">
    <property type="entry name" value="Mitochondrial carrier domain"/>
    <property type="match status" value="1"/>
</dbReference>
<evidence type="ECO:0000256" key="5">
    <source>
        <dbReference type="ARBA" id="ARBA00023136"/>
    </source>
</evidence>
<comment type="subcellular location">
    <subcellularLocation>
        <location evidence="1">Membrane</location>
        <topology evidence="1">Multi-pass membrane protein</topology>
    </subcellularLocation>
</comment>
<keyword evidence="2 7" id="KW-0813">Transport</keyword>
<organism evidence="9 10">
    <name type="scientific">Coccomyxa subellipsoidea</name>
    <dbReference type="NCBI Taxonomy" id="248742"/>
    <lineage>
        <taxon>Eukaryota</taxon>
        <taxon>Viridiplantae</taxon>
        <taxon>Chlorophyta</taxon>
        <taxon>core chlorophytes</taxon>
        <taxon>Trebouxiophyceae</taxon>
        <taxon>Trebouxiophyceae incertae sedis</taxon>
        <taxon>Coccomyxaceae</taxon>
        <taxon>Coccomyxa</taxon>
    </lineage>
</organism>
<keyword evidence="3 6" id="KW-0812">Transmembrane</keyword>
<feature type="region of interest" description="Disordered" evidence="8">
    <location>
        <begin position="1"/>
        <end position="30"/>
    </location>
</feature>
<reference evidence="9 10" key="1">
    <citation type="journal article" date="2024" name="Nat. Commun.">
        <title>Phylogenomics reveals the evolutionary origins of lichenization in chlorophyte algae.</title>
        <authorList>
            <person name="Puginier C."/>
            <person name="Libourel C."/>
            <person name="Otte J."/>
            <person name="Skaloud P."/>
            <person name="Haon M."/>
            <person name="Grisel S."/>
            <person name="Petersen M."/>
            <person name="Berrin J.G."/>
            <person name="Delaux P.M."/>
            <person name="Dal Grande F."/>
            <person name="Keller J."/>
        </authorList>
    </citation>
    <scope>NUCLEOTIDE SEQUENCE [LARGE SCALE GENOMIC DNA]</scope>
    <source>
        <strain evidence="9 10">SAG 216-7</strain>
    </source>
</reference>
<dbReference type="PANTHER" id="PTHR24089">
    <property type="entry name" value="SOLUTE CARRIER FAMILY 25"/>
    <property type="match status" value="1"/>
</dbReference>
<evidence type="ECO:0000313" key="9">
    <source>
        <dbReference type="EMBL" id="KAK9917335.1"/>
    </source>
</evidence>
<keyword evidence="4" id="KW-0677">Repeat</keyword>
<evidence type="ECO:0000256" key="7">
    <source>
        <dbReference type="RuleBase" id="RU000488"/>
    </source>
</evidence>
<accession>A0ABR2Z0Z4</accession>
<dbReference type="Proteomes" id="UP001491310">
    <property type="component" value="Unassembled WGS sequence"/>
</dbReference>
<feature type="compositionally biased region" description="Polar residues" evidence="8">
    <location>
        <begin position="1"/>
        <end position="10"/>
    </location>
</feature>
<dbReference type="InterPro" id="IPR002067">
    <property type="entry name" value="MCP"/>
</dbReference>
<comment type="similarity">
    <text evidence="7">Belongs to the mitochondrial carrier (TC 2.A.29) family.</text>
</comment>
<evidence type="ECO:0000256" key="3">
    <source>
        <dbReference type="ARBA" id="ARBA00022692"/>
    </source>
</evidence>
<comment type="caution">
    <text evidence="9">The sequence shown here is derived from an EMBL/GenBank/DDBJ whole genome shotgun (WGS) entry which is preliminary data.</text>
</comment>
<evidence type="ECO:0000256" key="1">
    <source>
        <dbReference type="ARBA" id="ARBA00004141"/>
    </source>
</evidence>
<feature type="repeat" description="Solcar" evidence="6">
    <location>
        <begin position="38"/>
        <end position="122"/>
    </location>
</feature>
<evidence type="ECO:0000256" key="8">
    <source>
        <dbReference type="SAM" id="MobiDB-lite"/>
    </source>
</evidence>
<evidence type="ECO:0008006" key="11">
    <source>
        <dbReference type="Google" id="ProtNLM"/>
    </source>
</evidence>
<dbReference type="SUPFAM" id="SSF103506">
    <property type="entry name" value="Mitochondrial carrier"/>
    <property type="match status" value="1"/>
</dbReference>
<dbReference type="PROSITE" id="PS50920">
    <property type="entry name" value="SOLCAR"/>
    <property type="match status" value="3"/>
</dbReference>
<dbReference type="InterPro" id="IPR023395">
    <property type="entry name" value="MCP_dom_sf"/>
</dbReference>
<dbReference type="InterPro" id="IPR018108">
    <property type="entry name" value="MCP_transmembrane"/>
</dbReference>
<keyword evidence="5 6" id="KW-0472">Membrane</keyword>
<evidence type="ECO:0000256" key="6">
    <source>
        <dbReference type="PROSITE-ProRule" id="PRU00282"/>
    </source>
</evidence>
<dbReference type="EMBL" id="JALJOT010000002">
    <property type="protein sequence ID" value="KAK9917335.1"/>
    <property type="molecule type" value="Genomic_DNA"/>
</dbReference>
<proteinExistence type="inferred from homology"/>
<evidence type="ECO:0000313" key="10">
    <source>
        <dbReference type="Proteomes" id="UP001491310"/>
    </source>
</evidence>
<evidence type="ECO:0000256" key="2">
    <source>
        <dbReference type="ARBA" id="ARBA00022448"/>
    </source>
</evidence>
<dbReference type="PRINTS" id="PR00926">
    <property type="entry name" value="MITOCARRIER"/>
</dbReference>
<sequence length="371" mass="39507">MLEVAVSQQDGGVDQGSLRDPERLSAAETTQRSLRGLPIVAKELLAGGAAGGLAKTMVAPLERVKILFQTGRMRGKGVGETLKNILEKEGVAGLFRGNGASVLRIVPYAALHFGAYEYYRELLANAAAASLGKRMEDFTVPPALDLVAGSAAGATAVLVTYPLDLVRTRLAYDTEANGVRRHSGTLASTSGAAASMQRVRPTIRGVLAGTVRQEGVLGLYRGIGPTLCGILPYAGLKFYVYQSLKQQYRRFYDDGGGGPGAGADHHLQKLPVTVMLTFGACSGLVAQTVTYPLDVVRRQMQVQGLQPGQPGQTVPQIRSTWQGLRLIVAQQGSRALFAGLSLNYMKVVPSTAIGFTIYDALKHYLGLPQHL</sequence>
<keyword evidence="10" id="KW-1185">Reference proteome</keyword>
<feature type="repeat" description="Solcar" evidence="6">
    <location>
        <begin position="270"/>
        <end position="364"/>
    </location>
</feature>